<organism evidence="1 2">
    <name type="scientific">Methanofervidicoccus abyssi</name>
    <dbReference type="NCBI Taxonomy" id="2082189"/>
    <lineage>
        <taxon>Archaea</taxon>
        <taxon>Methanobacteriati</taxon>
        <taxon>Methanobacteriota</taxon>
        <taxon>Methanomada group</taxon>
        <taxon>Methanococci</taxon>
        <taxon>Methanococcales</taxon>
        <taxon>Methanofervidicoccus</taxon>
    </lineage>
</organism>
<gene>
    <name evidence="1" type="ORF">MHHB_P1064</name>
</gene>
<proteinExistence type="predicted"/>
<sequence>MKTLYINFILLLIKVLAKNNNYSHGQNYILTHGDEEFSIKNNDYNNKKIIKISLKNK</sequence>
<evidence type="ECO:0000313" key="1">
    <source>
        <dbReference type="EMBL" id="GBF36834.1"/>
    </source>
</evidence>
<name>A0A401HRC7_9EURY</name>
<dbReference type="EMBL" id="BFAX01000004">
    <property type="protein sequence ID" value="GBF36834.1"/>
    <property type="molecule type" value="Genomic_DNA"/>
</dbReference>
<evidence type="ECO:0000313" key="2">
    <source>
        <dbReference type="Proteomes" id="UP000290527"/>
    </source>
</evidence>
<accession>A0A401HRC7</accession>
<dbReference type="Proteomes" id="UP000290527">
    <property type="component" value="Unassembled WGS sequence"/>
</dbReference>
<reference evidence="1 2" key="1">
    <citation type="journal article" date="2019" name="Int. J. Syst. Evol. Microbiol.">
        <title>Methanofervidicoccus abyssi gen. nov., sp. nov., a hydrogenotrophic methanogen, isolated from a hydrothermal vent chimney in the Mid-Cayman Spreading Center, the Caribbean Sea.</title>
        <authorList>
            <person name="Sakai S."/>
            <person name="Takaki Y."/>
            <person name="Miyazaki M."/>
            <person name="Ogawara M."/>
            <person name="Yanagawa K."/>
            <person name="Miyazaki J."/>
            <person name="Takai K."/>
        </authorList>
    </citation>
    <scope>NUCLEOTIDE SEQUENCE [LARGE SCALE GENOMIC DNA]</scope>
    <source>
        <strain evidence="1 2">HHB</strain>
    </source>
</reference>
<comment type="caution">
    <text evidence="1">The sequence shown here is derived from an EMBL/GenBank/DDBJ whole genome shotgun (WGS) entry which is preliminary data.</text>
</comment>
<dbReference type="AlphaFoldDB" id="A0A401HRC7"/>
<keyword evidence="2" id="KW-1185">Reference proteome</keyword>
<protein>
    <submittedName>
        <fullName evidence="1">Uncharacterized protein</fullName>
    </submittedName>
</protein>